<dbReference type="PANTHER" id="PTHR43791:SF36">
    <property type="entry name" value="TRANSPORTER, PUTATIVE (AFU_ORTHOLOGUE AFUA_6G08340)-RELATED"/>
    <property type="match status" value="1"/>
</dbReference>
<dbReference type="SUPFAM" id="SSF103473">
    <property type="entry name" value="MFS general substrate transporter"/>
    <property type="match status" value="1"/>
</dbReference>
<feature type="transmembrane region" description="Helical" evidence="8">
    <location>
        <begin position="154"/>
        <end position="173"/>
    </location>
</feature>
<feature type="transmembrane region" description="Helical" evidence="8">
    <location>
        <begin position="285"/>
        <end position="305"/>
    </location>
</feature>
<evidence type="ECO:0000256" key="3">
    <source>
        <dbReference type="ARBA" id="ARBA00022448"/>
    </source>
</evidence>
<evidence type="ECO:0000259" key="9">
    <source>
        <dbReference type="PROSITE" id="PS50850"/>
    </source>
</evidence>
<evidence type="ECO:0000256" key="2">
    <source>
        <dbReference type="ARBA" id="ARBA00008335"/>
    </source>
</evidence>
<dbReference type="InterPro" id="IPR020846">
    <property type="entry name" value="MFS_dom"/>
</dbReference>
<dbReference type="Gene3D" id="3.30.420.40">
    <property type="match status" value="1"/>
</dbReference>
<evidence type="ECO:0000256" key="5">
    <source>
        <dbReference type="ARBA" id="ARBA00022989"/>
    </source>
</evidence>
<comment type="similarity">
    <text evidence="2">Belongs to the major facilitator superfamily.</text>
</comment>
<keyword evidence="5 8" id="KW-1133">Transmembrane helix</keyword>
<dbReference type="InterPro" id="IPR011701">
    <property type="entry name" value="MFS"/>
</dbReference>
<evidence type="ECO:0000313" key="11">
    <source>
        <dbReference type="Proteomes" id="UP000184188"/>
    </source>
</evidence>
<dbReference type="STRING" id="1073090.A0A1L9SDZ7"/>
<evidence type="ECO:0000313" key="10">
    <source>
        <dbReference type="EMBL" id="OJJ45401.1"/>
    </source>
</evidence>
<dbReference type="FunFam" id="3.30.420.40:FF:000191">
    <property type="entry name" value="Retrograde regulation protein 2"/>
    <property type="match status" value="1"/>
</dbReference>
<evidence type="ECO:0000256" key="8">
    <source>
        <dbReference type="SAM" id="Phobius"/>
    </source>
</evidence>
<gene>
    <name evidence="10" type="ORF">ASPZODRAFT_69972</name>
</gene>
<keyword evidence="3" id="KW-0813">Transport</keyword>
<reference evidence="11" key="1">
    <citation type="journal article" date="2017" name="Genome Biol.">
        <title>Comparative genomics reveals high biological diversity and specific adaptations in the industrially and medically important fungal genus Aspergillus.</title>
        <authorList>
            <person name="de Vries R.P."/>
            <person name="Riley R."/>
            <person name="Wiebenga A."/>
            <person name="Aguilar-Osorio G."/>
            <person name="Amillis S."/>
            <person name="Uchima C.A."/>
            <person name="Anderluh G."/>
            <person name="Asadollahi M."/>
            <person name="Askin M."/>
            <person name="Barry K."/>
            <person name="Battaglia E."/>
            <person name="Bayram O."/>
            <person name="Benocci T."/>
            <person name="Braus-Stromeyer S.A."/>
            <person name="Caldana C."/>
            <person name="Canovas D."/>
            <person name="Cerqueira G.C."/>
            <person name="Chen F."/>
            <person name="Chen W."/>
            <person name="Choi C."/>
            <person name="Clum A."/>
            <person name="Dos Santos R.A."/>
            <person name="Damasio A.R."/>
            <person name="Diallinas G."/>
            <person name="Emri T."/>
            <person name="Fekete E."/>
            <person name="Flipphi M."/>
            <person name="Freyberg S."/>
            <person name="Gallo A."/>
            <person name="Gournas C."/>
            <person name="Habgood R."/>
            <person name="Hainaut M."/>
            <person name="Harispe M.L."/>
            <person name="Henrissat B."/>
            <person name="Hilden K.S."/>
            <person name="Hope R."/>
            <person name="Hossain A."/>
            <person name="Karabika E."/>
            <person name="Karaffa L."/>
            <person name="Karanyi Z."/>
            <person name="Krasevec N."/>
            <person name="Kuo A."/>
            <person name="Kusch H."/>
            <person name="LaButti K."/>
            <person name="Lagendijk E.L."/>
            <person name="Lapidus A."/>
            <person name="Levasseur A."/>
            <person name="Lindquist E."/>
            <person name="Lipzen A."/>
            <person name="Logrieco A.F."/>
            <person name="MacCabe A."/>
            <person name="Maekelae M.R."/>
            <person name="Malavazi I."/>
            <person name="Melin P."/>
            <person name="Meyer V."/>
            <person name="Mielnichuk N."/>
            <person name="Miskei M."/>
            <person name="Molnar A.P."/>
            <person name="Mule G."/>
            <person name="Ngan C.Y."/>
            <person name="Orejas M."/>
            <person name="Orosz E."/>
            <person name="Ouedraogo J.P."/>
            <person name="Overkamp K.M."/>
            <person name="Park H.-S."/>
            <person name="Perrone G."/>
            <person name="Piumi F."/>
            <person name="Punt P.J."/>
            <person name="Ram A.F."/>
            <person name="Ramon A."/>
            <person name="Rauscher S."/>
            <person name="Record E."/>
            <person name="Riano-Pachon D.M."/>
            <person name="Robert V."/>
            <person name="Roehrig J."/>
            <person name="Ruller R."/>
            <person name="Salamov A."/>
            <person name="Salih N.S."/>
            <person name="Samson R.A."/>
            <person name="Sandor E."/>
            <person name="Sanguinetti M."/>
            <person name="Schuetze T."/>
            <person name="Sepcic K."/>
            <person name="Shelest E."/>
            <person name="Sherlock G."/>
            <person name="Sophianopoulou V."/>
            <person name="Squina F.M."/>
            <person name="Sun H."/>
            <person name="Susca A."/>
            <person name="Todd R.B."/>
            <person name="Tsang A."/>
            <person name="Unkles S.E."/>
            <person name="van de Wiele N."/>
            <person name="van Rossen-Uffink D."/>
            <person name="Oliveira J.V."/>
            <person name="Vesth T.C."/>
            <person name="Visser J."/>
            <person name="Yu J.-H."/>
            <person name="Zhou M."/>
            <person name="Andersen M.R."/>
            <person name="Archer D.B."/>
            <person name="Baker S.E."/>
            <person name="Benoit I."/>
            <person name="Brakhage A.A."/>
            <person name="Braus G.H."/>
            <person name="Fischer R."/>
            <person name="Frisvad J.C."/>
            <person name="Goldman G.H."/>
            <person name="Houbraken J."/>
            <person name="Oakley B."/>
            <person name="Pocsi I."/>
            <person name="Scazzocchio C."/>
            <person name="Seiboth B."/>
            <person name="vanKuyk P.A."/>
            <person name="Wortman J."/>
            <person name="Dyer P.S."/>
            <person name="Grigoriev I.V."/>
        </authorList>
    </citation>
    <scope>NUCLEOTIDE SEQUENCE [LARGE SCALE GENOMIC DNA]</scope>
    <source>
        <strain evidence="11">CBS 506.65</strain>
    </source>
</reference>
<dbReference type="GeneID" id="34616094"/>
<comment type="subcellular location">
    <subcellularLocation>
        <location evidence="1">Membrane</location>
        <topology evidence="1">Multi-pass membrane protein</topology>
    </subcellularLocation>
</comment>
<evidence type="ECO:0000256" key="4">
    <source>
        <dbReference type="ARBA" id="ARBA00022692"/>
    </source>
</evidence>
<keyword evidence="4 8" id="KW-0812">Transmembrane</keyword>
<dbReference type="VEuPathDB" id="FungiDB:ASPZODRAFT_69972"/>
<keyword evidence="7" id="KW-0175">Coiled coil</keyword>
<dbReference type="InterPro" id="IPR036259">
    <property type="entry name" value="MFS_trans_sf"/>
</dbReference>
<keyword evidence="6 8" id="KW-0472">Membrane</keyword>
<dbReference type="InterPro" id="IPR003695">
    <property type="entry name" value="Ppx_GppA_N"/>
</dbReference>
<dbReference type="GO" id="GO:0022857">
    <property type="term" value="F:transmembrane transporter activity"/>
    <property type="evidence" value="ECO:0007669"/>
    <property type="project" value="InterPro"/>
</dbReference>
<dbReference type="InterPro" id="IPR057512">
    <property type="entry name" value="RTG2_C"/>
</dbReference>
<dbReference type="Gene3D" id="3.30.420.150">
    <property type="entry name" value="Exopolyphosphatase. Domain 2"/>
    <property type="match status" value="1"/>
</dbReference>
<name>A0A1L9SDZ7_9EURO</name>
<keyword evidence="11" id="KW-1185">Reference proteome</keyword>
<dbReference type="OrthoDB" id="2985014at2759"/>
<feature type="transmembrane region" description="Helical" evidence="8">
    <location>
        <begin position="374"/>
        <end position="398"/>
    </location>
</feature>
<dbReference type="GO" id="GO:0016020">
    <property type="term" value="C:membrane"/>
    <property type="evidence" value="ECO:0007669"/>
    <property type="project" value="UniProtKB-SubCell"/>
</dbReference>
<dbReference type="Gene3D" id="1.20.1250.20">
    <property type="entry name" value="MFS general substrate transporter like domains"/>
    <property type="match status" value="2"/>
</dbReference>
<organism evidence="10 11">
    <name type="scientific">Penicilliopsis zonata CBS 506.65</name>
    <dbReference type="NCBI Taxonomy" id="1073090"/>
    <lineage>
        <taxon>Eukaryota</taxon>
        <taxon>Fungi</taxon>
        <taxon>Dikarya</taxon>
        <taxon>Ascomycota</taxon>
        <taxon>Pezizomycotina</taxon>
        <taxon>Eurotiomycetes</taxon>
        <taxon>Eurotiomycetidae</taxon>
        <taxon>Eurotiales</taxon>
        <taxon>Aspergillaceae</taxon>
        <taxon>Penicilliopsis</taxon>
    </lineage>
</organism>
<dbReference type="AlphaFoldDB" id="A0A1L9SDZ7"/>
<feature type="coiled-coil region" evidence="7">
    <location>
        <begin position="665"/>
        <end position="692"/>
    </location>
</feature>
<feature type="transmembrane region" description="Helical" evidence="8">
    <location>
        <begin position="96"/>
        <end position="116"/>
    </location>
</feature>
<dbReference type="FunFam" id="1.20.1250.20:FF:000018">
    <property type="entry name" value="MFS transporter permease"/>
    <property type="match status" value="1"/>
</dbReference>
<dbReference type="PROSITE" id="PS50850">
    <property type="entry name" value="MFS"/>
    <property type="match status" value="1"/>
</dbReference>
<feature type="transmembrane region" description="Helical" evidence="8">
    <location>
        <begin position="216"/>
        <end position="236"/>
    </location>
</feature>
<dbReference type="Pfam" id="PF23566">
    <property type="entry name" value="RTG2_C"/>
    <property type="match status" value="1"/>
</dbReference>
<sequence length="1060" mass="116418">MESEIENAPARDVEKQIPSQIENSAAAAVAAPSAEHALSPAVDPAVEARLLRKLDKRIPTLLAFLYLLAYLDRSNIGNAEIAGMEEDLNLVGNRYSWLLTIFYISYCVFEFQALMWKVLKPHRWASIVVFAWGVIASCQAATKSWQGMMALRFLMGIFEAGFGPGVPYLLSFFYRRRELGLRCGLFLSAAPLASTFAGALAYGITSGHPRLASWRVLFLVEGLPSCVAAILPWFFLPDDPTSARFLTEEEKEVARTRSLQQTGEVERAKGIVWKDIGLTLMDAKAWFTALMYFSCNVSFSSLPVFLPTIIADMGFTDIHAQGLTAPPYFISFLVTIASTYVADRLEQRGYAVAFLSLIGAIGYVLLATCENVGARYFGVFLAASGVFPAIANILPWVLNNQGSDTRRGMGIILLNLVGQCGPFLGTQIFPSSGKPRYIEGQSICAAFMFFTTLLALGLRFLLKWENGRLDKKYAAPDAQSSAQDEKTIHLGGEDNYGANFSNGIRFSISDLAPPTARIMPVVFQDRAGISLYDAQFSHSDGMRGPIPDQIIDQVVARLVHFKITCDDFCVSEENIHVLATEATRTAPNSAEFRTRIKDATGWEVRMLSKEEEGRIGALGVASSSTSIAGLAMDLGGGSTQITWVIETDGVVKISPKGSFSFPYGAAALGRRLEQAREQGEVAEKQLKEEMMSNFREAYRSLEVPDSLLNAADANGGFDLYLCGGGFRGWGYLLMSQARVRPYPIPIINGYRASRESFHDTESLQDIASNPDAKVFGVSKRRASQIPAVAFLVNVMMEALPAVKSIQFCQGGVREGFLFDRLPAEVRLQDPLLAATAPYASPSRDAIRDLLLSALPERPSSLLSRHPPASFSYNLVTALADLLYAHANVPRESRSAAALHSTTTGVLSCVNSLSHVDRAILALILPERWGADFAPTEQLFQDRLLQLVSVEEAWWCLYLGRIAALVGDVYPSGRVPPESQWRVRLQTSWDTIAKKKERRDVLRVQVILKESVSTTVLKDSLQDTAERIEKVGKKKNWIKPTDSESEDGYGVRVAVDIAVAP</sequence>
<feature type="transmembrane region" description="Helical" evidence="8">
    <location>
        <begin position="123"/>
        <end position="142"/>
    </location>
</feature>
<feature type="transmembrane region" description="Helical" evidence="8">
    <location>
        <begin position="325"/>
        <end position="342"/>
    </location>
</feature>
<dbReference type="FunFam" id="3.30.420.150:FF:000007">
    <property type="entry name" value="Retrograde regulation protein 2"/>
    <property type="match status" value="1"/>
</dbReference>
<dbReference type="SUPFAM" id="SSF53067">
    <property type="entry name" value="Actin-like ATPase domain"/>
    <property type="match status" value="2"/>
</dbReference>
<protein>
    <recommendedName>
        <fullName evidence="9">Major facilitator superfamily (MFS) profile domain-containing protein</fullName>
    </recommendedName>
</protein>
<dbReference type="EMBL" id="KV878345">
    <property type="protein sequence ID" value="OJJ45401.1"/>
    <property type="molecule type" value="Genomic_DNA"/>
</dbReference>
<feature type="transmembrane region" description="Helical" evidence="8">
    <location>
        <begin position="440"/>
        <end position="462"/>
    </location>
</feature>
<proteinExistence type="inferred from homology"/>
<dbReference type="Pfam" id="PF07690">
    <property type="entry name" value="MFS_1"/>
    <property type="match status" value="1"/>
</dbReference>
<dbReference type="Proteomes" id="UP000184188">
    <property type="component" value="Unassembled WGS sequence"/>
</dbReference>
<feature type="transmembrane region" description="Helical" evidence="8">
    <location>
        <begin position="185"/>
        <end position="204"/>
    </location>
</feature>
<dbReference type="FunFam" id="1.20.1250.20:FF:000013">
    <property type="entry name" value="MFS general substrate transporter"/>
    <property type="match status" value="1"/>
</dbReference>
<evidence type="ECO:0000256" key="7">
    <source>
        <dbReference type="SAM" id="Coils"/>
    </source>
</evidence>
<dbReference type="InterPro" id="IPR043129">
    <property type="entry name" value="ATPase_NBD"/>
</dbReference>
<dbReference type="Pfam" id="PF02541">
    <property type="entry name" value="Ppx-GppA"/>
    <property type="match status" value="1"/>
</dbReference>
<feature type="domain" description="Major facilitator superfamily (MFS) profile" evidence="9">
    <location>
        <begin position="58"/>
        <end position="469"/>
    </location>
</feature>
<evidence type="ECO:0000256" key="6">
    <source>
        <dbReference type="ARBA" id="ARBA00023136"/>
    </source>
</evidence>
<dbReference type="PANTHER" id="PTHR43791">
    <property type="entry name" value="PERMEASE-RELATED"/>
    <property type="match status" value="1"/>
</dbReference>
<evidence type="ECO:0000256" key="1">
    <source>
        <dbReference type="ARBA" id="ARBA00004141"/>
    </source>
</evidence>
<dbReference type="RefSeq" id="XP_022579911.1">
    <property type="nucleotide sequence ID" value="XM_022729630.1"/>
</dbReference>
<accession>A0A1L9SDZ7</accession>
<feature type="transmembrane region" description="Helical" evidence="8">
    <location>
        <begin position="349"/>
        <end position="368"/>
    </location>
</feature>